<evidence type="ECO:0000313" key="5">
    <source>
        <dbReference type="EMBL" id="MFC7600756.1"/>
    </source>
</evidence>
<dbReference type="InterPro" id="IPR036188">
    <property type="entry name" value="FAD/NAD-bd_sf"/>
</dbReference>
<dbReference type="Gene3D" id="3.40.30.120">
    <property type="match status" value="1"/>
</dbReference>
<reference evidence="6" key="1">
    <citation type="journal article" date="2019" name="Int. J. Syst. Evol. Microbiol.">
        <title>The Global Catalogue of Microorganisms (GCM) 10K type strain sequencing project: providing services to taxonomists for standard genome sequencing and annotation.</title>
        <authorList>
            <consortium name="The Broad Institute Genomics Platform"/>
            <consortium name="The Broad Institute Genome Sequencing Center for Infectious Disease"/>
            <person name="Wu L."/>
            <person name="Ma J."/>
        </authorList>
    </citation>
    <scope>NUCLEOTIDE SEQUENCE [LARGE SCALE GENOMIC DNA]</scope>
    <source>
        <strain evidence="6">JCM 10083</strain>
    </source>
</reference>
<evidence type="ECO:0000259" key="4">
    <source>
        <dbReference type="Pfam" id="PF01494"/>
    </source>
</evidence>
<dbReference type="PANTHER" id="PTHR43004:SF19">
    <property type="entry name" value="BINDING MONOOXYGENASE, PUTATIVE (JCVI)-RELATED"/>
    <property type="match status" value="1"/>
</dbReference>
<comment type="cofactor">
    <cofactor evidence="1">
        <name>FAD</name>
        <dbReference type="ChEBI" id="CHEBI:57692"/>
    </cofactor>
</comment>
<proteinExistence type="predicted"/>
<dbReference type="Proteomes" id="UP001596514">
    <property type="component" value="Unassembled WGS sequence"/>
</dbReference>
<comment type="caution">
    <text evidence="5">The sequence shown here is derived from an EMBL/GenBank/DDBJ whole genome shotgun (WGS) entry which is preliminary data.</text>
</comment>
<keyword evidence="6" id="KW-1185">Reference proteome</keyword>
<dbReference type="PANTHER" id="PTHR43004">
    <property type="entry name" value="TRK SYSTEM POTASSIUM UPTAKE PROTEIN"/>
    <property type="match status" value="1"/>
</dbReference>
<organism evidence="5 6">
    <name type="scientific">Streptosporangium amethystogenes subsp. fukuiense</name>
    <dbReference type="NCBI Taxonomy" id="698418"/>
    <lineage>
        <taxon>Bacteria</taxon>
        <taxon>Bacillati</taxon>
        <taxon>Actinomycetota</taxon>
        <taxon>Actinomycetes</taxon>
        <taxon>Streptosporangiales</taxon>
        <taxon>Streptosporangiaceae</taxon>
        <taxon>Streptosporangium</taxon>
    </lineage>
</organism>
<keyword evidence="5" id="KW-0503">Monooxygenase</keyword>
<dbReference type="Pfam" id="PF01494">
    <property type="entry name" value="FAD_binding_3"/>
    <property type="match status" value="1"/>
</dbReference>
<evidence type="ECO:0000256" key="2">
    <source>
        <dbReference type="ARBA" id="ARBA00022630"/>
    </source>
</evidence>
<evidence type="ECO:0000256" key="3">
    <source>
        <dbReference type="ARBA" id="ARBA00022827"/>
    </source>
</evidence>
<dbReference type="Gene3D" id="3.50.50.60">
    <property type="entry name" value="FAD/NAD(P)-binding domain"/>
    <property type="match status" value="2"/>
</dbReference>
<dbReference type="GO" id="GO:0004497">
    <property type="term" value="F:monooxygenase activity"/>
    <property type="evidence" value="ECO:0007669"/>
    <property type="project" value="UniProtKB-KW"/>
</dbReference>
<evidence type="ECO:0000256" key="1">
    <source>
        <dbReference type="ARBA" id="ARBA00001974"/>
    </source>
</evidence>
<feature type="domain" description="FAD-binding" evidence="4">
    <location>
        <begin position="3"/>
        <end position="358"/>
    </location>
</feature>
<keyword evidence="2" id="KW-0285">Flavoprotein</keyword>
<keyword evidence="5" id="KW-0560">Oxidoreductase</keyword>
<accession>A0ABW2SYU4</accession>
<protein>
    <submittedName>
        <fullName evidence="5">FAD-dependent monooxygenase</fullName>
    </submittedName>
</protein>
<dbReference type="RefSeq" id="WP_343980640.1">
    <property type="nucleotide sequence ID" value="NZ_BAAAGK010000203.1"/>
</dbReference>
<keyword evidence="3" id="KW-0274">FAD</keyword>
<name>A0ABW2SYU4_9ACTN</name>
<gene>
    <name evidence="5" type="ORF">ACFQVD_11685</name>
</gene>
<dbReference type="SUPFAM" id="SSF51905">
    <property type="entry name" value="FAD/NAD(P)-binding domain"/>
    <property type="match status" value="1"/>
</dbReference>
<dbReference type="InterPro" id="IPR002938">
    <property type="entry name" value="FAD-bd"/>
</dbReference>
<dbReference type="InterPro" id="IPR050641">
    <property type="entry name" value="RIFMO-like"/>
</dbReference>
<dbReference type="EMBL" id="JBHTEE010000001">
    <property type="protein sequence ID" value="MFC7600756.1"/>
    <property type="molecule type" value="Genomic_DNA"/>
</dbReference>
<dbReference type="Pfam" id="PF21274">
    <property type="entry name" value="Rng_hyd_C"/>
    <property type="match status" value="1"/>
</dbReference>
<dbReference type="PRINTS" id="PR00420">
    <property type="entry name" value="RNGMNOXGNASE"/>
</dbReference>
<evidence type="ECO:0000313" key="6">
    <source>
        <dbReference type="Proteomes" id="UP001596514"/>
    </source>
</evidence>
<sequence>MSVDVVIAGGGPNGLMLACELSLAGVRPVLLERLPEPGEEPRANGLVGRVVQVLDSRGLYRRFTGASHPPVPAPFFMFGGMHLDLSALDPGPLHILPIPQRRLEQLLQERALELGVEIRRGHELVDLAQDGDGVTVAVHAPGGDYELRTRYLVGCDGAHSVVRKRAGIGFPGATAEDVVSRSAHAVLPASALDPATGELLLAGARWRPFMFHRTAHGVFALASFEPGVHLVTTMEWGRGRIDERVPMTLEELRDSVHRVLGADLPMTPPASRGPHVLRRLTGGNTRLADRYRAGRVLVAGDAAHVHSAVGGPGLNLGLQDVVNLGWKLAAEVHGWAPPGLLDTYHGERHPVGRRVVTHTRAQAALLAPGEEVTALRELFAELLEHKENRRHIAELMAGSDIRYDMGDACPVPHPLLGRPAPDLSLATDAGAVRLADLTHGARPLLLDLGGGDELEETAAGWKDRVDVVTATSSRRVPAGLLIRPDGYVAWTSPDEETGDPVSLGLREALATWFGVPA</sequence>